<dbReference type="Proteomes" id="UP001307889">
    <property type="component" value="Chromosome 1"/>
</dbReference>
<feature type="region of interest" description="Disordered" evidence="1">
    <location>
        <begin position="37"/>
        <end position="77"/>
    </location>
</feature>
<evidence type="ECO:0000313" key="2">
    <source>
        <dbReference type="EMBL" id="BES87699.1"/>
    </source>
</evidence>
<dbReference type="EMBL" id="AP028909">
    <property type="protein sequence ID" value="BES87699.1"/>
    <property type="molecule type" value="Genomic_DNA"/>
</dbReference>
<protein>
    <submittedName>
        <fullName evidence="2">Uncharacterized protein</fullName>
    </submittedName>
</protein>
<accession>A0ABN7A6A0</accession>
<proteinExistence type="predicted"/>
<gene>
    <name evidence="2" type="ORF">NTJ_00504</name>
</gene>
<feature type="compositionally biased region" description="Basic and acidic residues" evidence="1">
    <location>
        <begin position="37"/>
        <end position="47"/>
    </location>
</feature>
<reference evidence="2 3" key="1">
    <citation type="submission" date="2023-09" db="EMBL/GenBank/DDBJ databases">
        <title>Nesidiocoris tenuis whole genome shotgun sequence.</title>
        <authorList>
            <person name="Shibata T."/>
            <person name="Shimoda M."/>
            <person name="Kobayashi T."/>
            <person name="Uehara T."/>
        </authorList>
    </citation>
    <scope>NUCLEOTIDE SEQUENCE [LARGE SCALE GENOMIC DNA]</scope>
    <source>
        <strain evidence="2 3">Japan</strain>
    </source>
</reference>
<keyword evidence="3" id="KW-1185">Reference proteome</keyword>
<feature type="compositionally biased region" description="Pro residues" evidence="1">
    <location>
        <begin position="59"/>
        <end position="70"/>
    </location>
</feature>
<sequence length="128" mass="13558">MEILCVILSANSTADQESNPKRPALVMSLVLQELPKKLMSREGRASDAEASPSGGPRVLLPPEPGHPHPGPIWGAPVASCRLDRVPTNPQHRSRDTVGPVEGVSQISALGRAYLALLLAELHAPVATH</sequence>
<evidence type="ECO:0000313" key="3">
    <source>
        <dbReference type="Proteomes" id="UP001307889"/>
    </source>
</evidence>
<evidence type="ECO:0000256" key="1">
    <source>
        <dbReference type="SAM" id="MobiDB-lite"/>
    </source>
</evidence>
<name>A0ABN7A6A0_9HEMI</name>
<organism evidence="2 3">
    <name type="scientific">Nesidiocoris tenuis</name>
    <dbReference type="NCBI Taxonomy" id="355587"/>
    <lineage>
        <taxon>Eukaryota</taxon>
        <taxon>Metazoa</taxon>
        <taxon>Ecdysozoa</taxon>
        <taxon>Arthropoda</taxon>
        <taxon>Hexapoda</taxon>
        <taxon>Insecta</taxon>
        <taxon>Pterygota</taxon>
        <taxon>Neoptera</taxon>
        <taxon>Paraneoptera</taxon>
        <taxon>Hemiptera</taxon>
        <taxon>Heteroptera</taxon>
        <taxon>Panheteroptera</taxon>
        <taxon>Cimicomorpha</taxon>
        <taxon>Miridae</taxon>
        <taxon>Dicyphina</taxon>
        <taxon>Nesidiocoris</taxon>
    </lineage>
</organism>